<evidence type="ECO:0000256" key="30">
    <source>
        <dbReference type="ARBA" id="ARBA00022989"/>
    </source>
</evidence>
<feature type="transmembrane region" description="Helical" evidence="45">
    <location>
        <begin position="648"/>
        <end position="673"/>
    </location>
</feature>
<evidence type="ECO:0000256" key="13">
    <source>
        <dbReference type="ARBA" id="ARBA00022475"/>
    </source>
</evidence>
<dbReference type="GO" id="GO:0004888">
    <property type="term" value="F:transmembrane signaling receptor activity"/>
    <property type="evidence" value="ECO:0007669"/>
    <property type="project" value="TreeGrafter"/>
</dbReference>
<evidence type="ECO:0000256" key="38">
    <source>
        <dbReference type="ARBA" id="ARBA00034131"/>
    </source>
</evidence>
<dbReference type="CDD" id="cd02186">
    <property type="entry name" value="alpha_tubulin"/>
    <property type="match status" value="1"/>
</dbReference>
<evidence type="ECO:0000256" key="9">
    <source>
        <dbReference type="ARBA" id="ARBA00010487"/>
    </source>
</evidence>
<dbReference type="InterPro" id="IPR036844">
    <property type="entry name" value="Hint_dom_sf"/>
</dbReference>
<evidence type="ECO:0000256" key="7">
    <source>
        <dbReference type="ARBA" id="ARBA00004651"/>
    </source>
</evidence>
<keyword evidence="18" id="KW-0808">Transferase</keyword>
<keyword evidence="35" id="KW-0675">Receptor</keyword>
<proteinExistence type="inferred from homology"/>
<feature type="domain" description="Hint" evidence="46">
    <location>
        <begin position="1097"/>
        <end position="1141"/>
    </location>
</feature>
<dbReference type="GO" id="GO:0046872">
    <property type="term" value="F:metal ion binding"/>
    <property type="evidence" value="ECO:0007669"/>
    <property type="project" value="UniProtKB-KW"/>
</dbReference>
<keyword evidence="34" id="KW-0564">Palmitate</keyword>
<dbReference type="GO" id="GO:0000139">
    <property type="term" value="C:Golgi membrane"/>
    <property type="evidence" value="ECO:0007669"/>
    <property type="project" value="UniProtKB-SubCell"/>
</dbReference>
<evidence type="ECO:0000256" key="23">
    <source>
        <dbReference type="ARBA" id="ARBA00022729"/>
    </source>
</evidence>
<feature type="transmembrane region" description="Helical" evidence="45">
    <location>
        <begin position="487"/>
        <end position="513"/>
    </location>
</feature>
<dbReference type="InterPro" id="IPR036525">
    <property type="entry name" value="Tubulin/FtsZ_GTPase_sf"/>
</dbReference>
<keyword evidence="26" id="KW-0068">Autocatalytic cleavage</keyword>
<evidence type="ECO:0000256" key="27">
    <source>
        <dbReference type="ARBA" id="ARBA00022824"/>
    </source>
</evidence>
<dbReference type="SUPFAM" id="SSF55166">
    <property type="entry name" value="Hedgehog/DD-peptidase"/>
    <property type="match status" value="1"/>
</dbReference>
<dbReference type="InterPro" id="IPR017975">
    <property type="entry name" value="Tubulin_CS"/>
</dbReference>
<feature type="domain" description="Tubulin/FtsZ GTPase" evidence="48">
    <location>
        <begin position="1"/>
        <end position="144"/>
    </location>
</feature>
<feature type="domain" description="Hint" evidence="47">
    <location>
        <begin position="989"/>
        <end position="1096"/>
    </location>
</feature>
<comment type="cofactor">
    <cofactor evidence="1">
        <name>Mg(2+)</name>
        <dbReference type="ChEBI" id="CHEBI:18420"/>
    </cofactor>
</comment>
<evidence type="ECO:0000256" key="43">
    <source>
        <dbReference type="ARBA" id="ARBA00068576"/>
    </source>
</evidence>
<dbReference type="InterPro" id="IPR003587">
    <property type="entry name" value="Hint_dom_N"/>
</dbReference>
<dbReference type="SUPFAM" id="SSF55307">
    <property type="entry name" value="Tubulin C-terminal domain-like"/>
    <property type="match status" value="1"/>
</dbReference>
<evidence type="ECO:0000256" key="15">
    <source>
        <dbReference type="ARBA" id="ARBA00022525"/>
    </source>
</evidence>
<dbReference type="GO" id="GO:0005525">
    <property type="term" value="F:GTP binding"/>
    <property type="evidence" value="ECO:0007669"/>
    <property type="project" value="UniProtKB-KW"/>
</dbReference>
<keyword evidence="13" id="KW-1003">Cell membrane</keyword>
<dbReference type="SMART" id="SM00865">
    <property type="entry name" value="Tubulin_C"/>
    <property type="match status" value="1"/>
</dbReference>
<dbReference type="Pfam" id="PF04791">
    <property type="entry name" value="LMBR1"/>
    <property type="match status" value="2"/>
</dbReference>
<dbReference type="FunFam" id="2.170.16.10:FF:000002">
    <property type="entry name" value="Desert hedgehog"/>
    <property type="match status" value="1"/>
</dbReference>
<dbReference type="Proteomes" id="UP000011518">
    <property type="component" value="Unassembled WGS sequence"/>
</dbReference>
<comment type="subunit">
    <text evidence="42">Interacts with BOC and CDON. Interacts with HHIP.</text>
</comment>
<evidence type="ECO:0000256" key="17">
    <source>
        <dbReference type="ARBA" id="ARBA00022670"/>
    </source>
</evidence>
<dbReference type="Pfam" id="PF00091">
    <property type="entry name" value="Tubulin"/>
    <property type="match status" value="1"/>
</dbReference>
<dbReference type="GO" id="GO:0006898">
    <property type="term" value="P:receptor-mediated endocytosis"/>
    <property type="evidence" value="ECO:0007669"/>
    <property type="project" value="TreeGrafter"/>
</dbReference>
<keyword evidence="36" id="KW-0206">Cytoskeleton</keyword>
<dbReference type="FunFam" id="3.30.1330.20:FF:000001">
    <property type="entry name" value="Tubulin alpha chain"/>
    <property type="match status" value="1"/>
</dbReference>
<name>L8Y929_TUPCH</name>
<keyword evidence="21" id="KW-0493">Microtubule</keyword>
<evidence type="ECO:0000313" key="51">
    <source>
        <dbReference type="Proteomes" id="UP000011518"/>
    </source>
</evidence>
<dbReference type="AlphaFoldDB" id="L8Y929"/>
<feature type="transmembrane region" description="Helical" evidence="45">
    <location>
        <begin position="533"/>
        <end position="555"/>
    </location>
</feature>
<dbReference type="SUPFAM" id="SSF51294">
    <property type="entry name" value="Hedgehog/intein (Hint) domain"/>
    <property type="match status" value="1"/>
</dbReference>
<evidence type="ECO:0000256" key="25">
    <source>
        <dbReference type="ARBA" id="ARBA00022801"/>
    </source>
</evidence>
<evidence type="ECO:0000256" key="10">
    <source>
        <dbReference type="ARBA" id="ARBA00010649"/>
    </source>
</evidence>
<dbReference type="InterPro" id="IPR023123">
    <property type="entry name" value="Tubulin_C"/>
</dbReference>
<evidence type="ECO:0000259" key="47">
    <source>
        <dbReference type="SMART" id="SM00306"/>
    </source>
</evidence>
<feature type="transmembrane region" description="Helical" evidence="45">
    <location>
        <begin position="402"/>
        <end position="422"/>
    </location>
</feature>
<keyword evidence="24" id="KW-0547">Nucleotide-binding</keyword>
<gene>
    <name evidence="50" type="ORF">TREES_T100013775</name>
</gene>
<evidence type="ECO:0000259" key="48">
    <source>
        <dbReference type="SMART" id="SM00864"/>
    </source>
</evidence>
<evidence type="ECO:0000256" key="8">
    <source>
        <dbReference type="ARBA" id="ARBA00009636"/>
    </source>
</evidence>
<keyword evidence="28" id="KW-0862">Zinc</keyword>
<dbReference type="PRINTS" id="PR01162">
    <property type="entry name" value="ALPHATUBULIN"/>
</dbReference>
<dbReference type="PROSITE" id="PS50817">
    <property type="entry name" value="INTEIN_N_TER"/>
    <property type="match status" value="1"/>
</dbReference>
<dbReference type="FunFam" id="3.30.1380.10:FF:000001">
    <property type="entry name" value="Indian hedgehog"/>
    <property type="match status" value="1"/>
</dbReference>
<organism evidence="50 51">
    <name type="scientific">Tupaia chinensis</name>
    <name type="common">Chinese tree shrew</name>
    <name type="synonym">Tupaia belangeri chinensis</name>
    <dbReference type="NCBI Taxonomy" id="246437"/>
    <lineage>
        <taxon>Eukaryota</taxon>
        <taxon>Metazoa</taxon>
        <taxon>Chordata</taxon>
        <taxon>Craniata</taxon>
        <taxon>Vertebrata</taxon>
        <taxon>Euteleostomi</taxon>
        <taxon>Mammalia</taxon>
        <taxon>Eutheria</taxon>
        <taxon>Euarchontoglires</taxon>
        <taxon>Scandentia</taxon>
        <taxon>Tupaiidae</taxon>
        <taxon>Tupaia</taxon>
    </lineage>
</organism>
<evidence type="ECO:0000256" key="5">
    <source>
        <dbReference type="ARBA" id="ARBA00004477"/>
    </source>
</evidence>
<sequence length="1188" mass="132519">MARGHYTIGKEIIDLVLDRIRKLADQCTGLQGFLVFHSFGGGTGSGFTSLLMERLSVDYGKKSKLEFSIYPAPQVSTAVVEPYNSILTTHTTLEHSDCAFMVDNEAIYDICCRNLDIEHPTYTNLNRLIGHIVSSITASLRFDGALNVDLTEFQTNLVPYPRIHFPLATYAPVISAEKAYHEQLSVAEITNACFEPANQMVKCDPRHGKYMACCLLYRGDVVPKDVNAAIATIKTKRTIQFVDWCPTGFKVGINYQPPTVVPGGDLAKVQRAVCMLSNTTAVAEAWARLDHKFDLMYAKRAFVHWYVGEGMEEGEFSEAREDMAALEKDYEEVGVDSVEGEGYEESLLGWVRVLGGGGVIPARPPRARRQPRSSHAEQSMEAADYEVLSVREQLFHEKVRECIISTLLFATLYILCHIFLTRFKKPAEFTTVDDEDATVNKIALELCTFTLAVALGAVLLLPFSIISNEVLLSLPRNYYIQWLNGSLIHGLWNLVFLFSNLSLIFLMPFAYFFTESEGFAGSRKGVLGRVYETVVMLMLLTLLVLGMVWVASAIVDNNKASRESLYGLARMFSVTGKLLVKPRLLEDLEEQLYCSAFEEAALTRRICNPTSCWLPLDMELLHRQVLALQTQRVLLEKRRKASAWQRNLGYPLAMLCLLVLTGLSVLIVAIHILELLIDEAAMPRGMQGTSLGQVSFSKLGSFGAVIQVVLIFYLMVSSVVGFYSSPLFRTLRPRWHDTAMTQIIGNCVCLLVLSSALPVFSRTLGLTRFDLLGDFGRFNWLGNFYIVFLYNAAFAGLTTLCLVKTFTAAVRAELIRAFGERVGWRRYVRKQLVPLLYKQFVPSVPERTLGASGPAEGRVTRGSERFRDLVPNYNPDIIFKDEENSGADRLMTERCKERVNALAIAVMNMWPGVRLRVTEGWDEDGHHAQDSLHYEGRALDITTSDRDRNKYGLLARLAVEAGFDWVYYESRNHVHVSVKADNSLAVRAGGCFPGNATVRLRSGERKGLRELHRGDWVLAADAAGRVVPTPVLLFLDRDLQRRASFVAVETERPPRKLLLTPWHLVFAARGPAPAPGDFAPVFARRLRAGDSVLAPGGDALRPARVARVAREEAVGVFAPLTAHGTLLVNDVLASCYAVLESHQWAHRAFAPLRLLHALGALLPGGAVQPTGMHWYSRLLYRLAEELLD</sequence>
<keyword evidence="12" id="KW-0217">Developmental protein</keyword>
<evidence type="ECO:0000256" key="39">
    <source>
        <dbReference type="ARBA" id="ARBA00034296"/>
    </source>
</evidence>
<dbReference type="InterPro" id="IPR001767">
    <property type="entry name" value="Hedgehog_Hint"/>
</dbReference>
<comment type="similarity">
    <text evidence="9">Belongs to the LIMR family.</text>
</comment>
<reference evidence="51" key="1">
    <citation type="submission" date="2012-07" db="EMBL/GenBank/DDBJ databases">
        <title>Genome of the Chinese tree shrew, a rising model animal genetically related to primates.</title>
        <authorList>
            <person name="Zhang G."/>
            <person name="Fan Y."/>
            <person name="Yao Y."/>
            <person name="Huang Z."/>
        </authorList>
    </citation>
    <scope>NUCLEOTIDE SEQUENCE [LARGE SCALE GENOMIC DNA]</scope>
</reference>
<dbReference type="GO" id="GO:0005789">
    <property type="term" value="C:endoplasmic reticulum membrane"/>
    <property type="evidence" value="ECO:0007669"/>
    <property type="project" value="UniProtKB-SubCell"/>
</dbReference>
<dbReference type="GO" id="GO:0007017">
    <property type="term" value="P:microtubule-based process"/>
    <property type="evidence" value="ECO:0007669"/>
    <property type="project" value="InterPro"/>
</dbReference>
<dbReference type="GO" id="GO:0016539">
    <property type="term" value="P:intein-mediated protein splicing"/>
    <property type="evidence" value="ECO:0007669"/>
    <property type="project" value="InterPro"/>
</dbReference>
<dbReference type="SMART" id="SM00864">
    <property type="entry name" value="Tubulin"/>
    <property type="match status" value="1"/>
</dbReference>
<dbReference type="Pfam" id="PF01085">
    <property type="entry name" value="HH_signal"/>
    <property type="match status" value="1"/>
</dbReference>
<dbReference type="GO" id="GO:0005886">
    <property type="term" value="C:plasma membrane"/>
    <property type="evidence" value="ECO:0007669"/>
    <property type="project" value="UniProtKB-SubCell"/>
</dbReference>
<evidence type="ECO:0000256" key="29">
    <source>
        <dbReference type="ARBA" id="ARBA00022837"/>
    </source>
</evidence>
<evidence type="ECO:0000256" key="41">
    <source>
        <dbReference type="ARBA" id="ARBA00049117"/>
    </source>
</evidence>
<evidence type="ECO:0000259" key="49">
    <source>
        <dbReference type="SMART" id="SM00865"/>
    </source>
</evidence>
<dbReference type="Pfam" id="PF01079">
    <property type="entry name" value="Hint"/>
    <property type="match status" value="1"/>
</dbReference>
<evidence type="ECO:0000256" key="40">
    <source>
        <dbReference type="ARBA" id="ARBA00048589"/>
    </source>
</evidence>
<dbReference type="GO" id="GO:0005113">
    <property type="term" value="F:patched binding"/>
    <property type="evidence" value="ECO:0007669"/>
    <property type="project" value="UniProtKB-ARBA"/>
</dbReference>
<keyword evidence="31" id="KW-0333">Golgi apparatus</keyword>
<feature type="transmembrane region" description="Helical" evidence="45">
    <location>
        <begin position="442"/>
        <end position="466"/>
    </location>
</feature>
<evidence type="ECO:0000256" key="16">
    <source>
        <dbReference type="ARBA" id="ARBA00022583"/>
    </source>
</evidence>
<comment type="subcellular location">
    <subcellularLocation>
        <location evidence="2">Cell membrane</location>
        <topology evidence="2">Lipid-anchor</topology>
    </subcellularLocation>
    <subcellularLocation>
        <location evidence="7">Cell membrane</location>
        <topology evidence="7">Multi-pass membrane protein</topology>
    </subcellularLocation>
    <subcellularLocation>
        <location evidence="3">Cytoplasm</location>
        <location evidence="3">Cytoskeleton</location>
    </subcellularLocation>
    <subcellularLocation>
        <location evidence="5">Endoplasmic reticulum membrane</location>
        <topology evidence="5">Multi-pass membrane protein</topology>
    </subcellularLocation>
    <subcellularLocation>
        <location evidence="4">Golgi apparatus membrane</location>
    </subcellularLocation>
    <subcellularLocation>
        <location evidence="6">Secreted</location>
    </subcellularLocation>
</comment>
<keyword evidence="27" id="KW-0256">Endoplasmic reticulum</keyword>
<keyword evidence="20 45" id="KW-0812">Transmembrane</keyword>
<dbReference type="InterPro" id="IPR008075">
    <property type="entry name" value="LIMR"/>
</dbReference>
<keyword evidence="15" id="KW-0964">Secreted</keyword>
<evidence type="ECO:0000256" key="28">
    <source>
        <dbReference type="ARBA" id="ARBA00022833"/>
    </source>
</evidence>
<dbReference type="GO" id="GO:0005874">
    <property type="term" value="C:microtubule"/>
    <property type="evidence" value="ECO:0007669"/>
    <property type="project" value="UniProtKB-KW"/>
</dbReference>
<evidence type="ECO:0000256" key="42">
    <source>
        <dbReference type="ARBA" id="ARBA00064781"/>
    </source>
</evidence>
<evidence type="ECO:0000256" key="34">
    <source>
        <dbReference type="ARBA" id="ARBA00023139"/>
    </source>
</evidence>
<dbReference type="InterPro" id="IPR000320">
    <property type="entry name" value="Hedgehog_signalling_dom"/>
</dbReference>
<evidence type="ECO:0000256" key="4">
    <source>
        <dbReference type="ARBA" id="ARBA00004394"/>
    </source>
</evidence>
<dbReference type="PANTHER" id="PTHR12625">
    <property type="entry name" value="LIPOCALIN-1 INTERACTING MEMBRANE RECEPTOR LIMR"/>
    <property type="match status" value="1"/>
</dbReference>
<evidence type="ECO:0000256" key="18">
    <source>
        <dbReference type="ARBA" id="ARBA00022679"/>
    </source>
</evidence>
<keyword evidence="37" id="KW-0449">Lipoprotein</keyword>
<dbReference type="GO" id="GO:0005200">
    <property type="term" value="F:structural constituent of cytoskeleton"/>
    <property type="evidence" value="ECO:0007669"/>
    <property type="project" value="InterPro"/>
</dbReference>
<evidence type="ECO:0000256" key="33">
    <source>
        <dbReference type="ARBA" id="ARBA00023136"/>
    </source>
</evidence>
<evidence type="ECO:0000256" key="2">
    <source>
        <dbReference type="ARBA" id="ARBA00004193"/>
    </source>
</evidence>
<keyword evidence="16" id="KW-0254">Endocytosis</keyword>
<evidence type="ECO:0000256" key="14">
    <source>
        <dbReference type="ARBA" id="ARBA00022490"/>
    </source>
</evidence>
<keyword evidence="22" id="KW-0479">Metal-binding</keyword>
<evidence type="ECO:0000256" key="44">
    <source>
        <dbReference type="ARBA" id="ARBA00078664"/>
    </source>
</evidence>
<dbReference type="Gene3D" id="2.170.16.10">
    <property type="entry name" value="Hedgehog/Intein (Hint) domain"/>
    <property type="match status" value="1"/>
</dbReference>
<dbReference type="InterPro" id="IPR009045">
    <property type="entry name" value="Zn_M74/Hedgehog-like"/>
</dbReference>
<evidence type="ECO:0000256" key="19">
    <source>
        <dbReference type="ARBA" id="ARBA00022687"/>
    </source>
</evidence>
<dbReference type="InterPro" id="IPR006876">
    <property type="entry name" value="LMBR1-like_membr_prot"/>
</dbReference>
<dbReference type="InterPro" id="IPR037103">
    <property type="entry name" value="Tubulin/FtsZ-like_C"/>
</dbReference>
<comment type="catalytic activity">
    <reaction evidence="41">
        <text>GTP + H2O = GDP + phosphate + H(+)</text>
        <dbReference type="Rhea" id="RHEA:19669"/>
        <dbReference type="ChEBI" id="CHEBI:15377"/>
        <dbReference type="ChEBI" id="CHEBI:15378"/>
        <dbReference type="ChEBI" id="CHEBI:37565"/>
        <dbReference type="ChEBI" id="CHEBI:43474"/>
        <dbReference type="ChEBI" id="CHEBI:58189"/>
    </reaction>
    <physiologicalReaction direction="left-to-right" evidence="41">
        <dbReference type="Rhea" id="RHEA:19670"/>
    </physiologicalReaction>
</comment>
<dbReference type="Pfam" id="PF03953">
    <property type="entry name" value="Tubulin_C"/>
    <property type="match status" value="1"/>
</dbReference>
<evidence type="ECO:0000256" key="6">
    <source>
        <dbReference type="ARBA" id="ARBA00004613"/>
    </source>
</evidence>
<dbReference type="SMART" id="SM00305">
    <property type="entry name" value="HintC"/>
    <property type="match status" value="1"/>
</dbReference>
<dbReference type="EMBL" id="KB366456">
    <property type="protein sequence ID" value="ELV10876.1"/>
    <property type="molecule type" value="Genomic_DNA"/>
</dbReference>
<keyword evidence="23" id="KW-0732">Signal</keyword>
<comment type="catalytic activity">
    <reaction evidence="40">
        <text>glycyl-L-cysteinyl-[protein] + cholesterol + H(+) = [protein]-C-terminal glycyl cholesterol ester + N-terminal L-cysteinyl-[protein]</text>
        <dbReference type="Rhea" id="RHEA:59504"/>
        <dbReference type="Rhea" id="RHEA-COMP:12707"/>
        <dbReference type="Rhea" id="RHEA-COMP:15369"/>
        <dbReference type="Rhea" id="RHEA-COMP:15374"/>
        <dbReference type="ChEBI" id="CHEBI:15378"/>
        <dbReference type="ChEBI" id="CHEBI:16113"/>
        <dbReference type="ChEBI" id="CHEBI:65250"/>
        <dbReference type="ChEBI" id="CHEBI:143135"/>
        <dbReference type="ChEBI" id="CHEBI:143140"/>
    </reaction>
    <physiologicalReaction direction="left-to-right" evidence="40">
        <dbReference type="Rhea" id="RHEA:59505"/>
    </physiologicalReaction>
</comment>
<dbReference type="GO" id="GO:0016540">
    <property type="term" value="P:protein autoprocessing"/>
    <property type="evidence" value="ECO:0007669"/>
    <property type="project" value="InterPro"/>
</dbReference>
<evidence type="ECO:0000256" key="36">
    <source>
        <dbReference type="ARBA" id="ARBA00023212"/>
    </source>
</evidence>
<keyword evidence="32" id="KW-0342">GTP-binding</keyword>
<comment type="similarity">
    <text evidence="8">Belongs to the tubulin family.</text>
</comment>
<feature type="transmembrane region" description="Helical" evidence="45">
    <location>
        <begin position="780"/>
        <end position="803"/>
    </location>
</feature>
<feature type="domain" description="Tubulin/FtsZ 2-layer sandwich" evidence="49">
    <location>
        <begin position="146"/>
        <end position="291"/>
    </location>
</feature>
<evidence type="ECO:0000256" key="1">
    <source>
        <dbReference type="ARBA" id="ARBA00001946"/>
    </source>
</evidence>
<dbReference type="InterPro" id="IPR018316">
    <property type="entry name" value="Tubulin/FtsZ_2-layer-sand-dom"/>
</dbReference>
<dbReference type="PROSITE" id="PS00227">
    <property type="entry name" value="TUBULIN"/>
    <property type="match status" value="1"/>
</dbReference>
<evidence type="ECO:0000256" key="26">
    <source>
        <dbReference type="ARBA" id="ARBA00022813"/>
    </source>
</evidence>
<dbReference type="PRINTS" id="PR01161">
    <property type="entry name" value="TUBULIN"/>
</dbReference>
<dbReference type="SMART" id="SM00306">
    <property type="entry name" value="HintN"/>
    <property type="match status" value="1"/>
</dbReference>
<dbReference type="Gene3D" id="3.30.1380.10">
    <property type="match status" value="1"/>
</dbReference>
<dbReference type="GO" id="GO:0005576">
    <property type="term" value="C:extracellular region"/>
    <property type="evidence" value="ECO:0007669"/>
    <property type="project" value="UniProtKB-SubCell"/>
</dbReference>
<evidence type="ECO:0000256" key="45">
    <source>
        <dbReference type="SAM" id="Phobius"/>
    </source>
</evidence>
<dbReference type="InterPro" id="IPR008280">
    <property type="entry name" value="Tub_FtsZ_C"/>
</dbReference>
<dbReference type="FunFam" id="3.40.50.1440:FF:000016">
    <property type="entry name" value="Tubulin alpha chain"/>
    <property type="match status" value="1"/>
</dbReference>
<comment type="function">
    <text evidence="39">Tubulin is the major constituent of microtubules, a cylinder consisting of laterally associated linear protofilaments composed of alpha- and beta-tubulin heterodimers. Microtubules grow by the addition of GTP-tubulin dimers to the microtubule end, where a stabilizing cap forms. Below the cap, tubulin dimers are in GDP-bound state, owing to GTPase activity of alpha-tubulin.</text>
</comment>
<dbReference type="GO" id="GO:0016740">
    <property type="term" value="F:transferase activity"/>
    <property type="evidence" value="ECO:0007669"/>
    <property type="project" value="UniProtKB-KW"/>
</dbReference>
<keyword evidence="51" id="KW-1185">Reference proteome</keyword>
<evidence type="ECO:0000259" key="46">
    <source>
        <dbReference type="SMART" id="SM00305"/>
    </source>
</evidence>
<evidence type="ECO:0000256" key="20">
    <source>
        <dbReference type="ARBA" id="ARBA00022692"/>
    </source>
</evidence>
<dbReference type="Gene3D" id="3.40.50.1440">
    <property type="entry name" value="Tubulin/FtsZ, GTPase domain"/>
    <property type="match status" value="1"/>
</dbReference>
<accession>L8Y929</accession>
<feature type="transmembrane region" description="Helical" evidence="45">
    <location>
        <begin position="743"/>
        <end position="760"/>
    </location>
</feature>
<keyword evidence="29" id="KW-0106">Calcium</keyword>
<dbReference type="CDD" id="cd00081">
    <property type="entry name" value="Hint"/>
    <property type="match status" value="1"/>
</dbReference>
<keyword evidence="33 45" id="KW-0472">Membrane</keyword>
<comment type="subunit">
    <text evidence="38">Multimer.</text>
</comment>
<evidence type="ECO:0000256" key="32">
    <source>
        <dbReference type="ARBA" id="ARBA00023134"/>
    </source>
</evidence>
<dbReference type="PANTHER" id="PTHR12625:SF2">
    <property type="entry name" value="PROTEIN LMBR1L"/>
    <property type="match status" value="1"/>
</dbReference>
<keyword evidence="17" id="KW-0645">Protease</keyword>
<dbReference type="InterPro" id="IPR000217">
    <property type="entry name" value="Tubulin"/>
</dbReference>
<dbReference type="SUPFAM" id="SSF52490">
    <property type="entry name" value="Tubulin nucleotide-binding domain-like"/>
    <property type="match status" value="1"/>
</dbReference>
<keyword evidence="14" id="KW-0963">Cytoplasm</keyword>
<dbReference type="InterPro" id="IPR003008">
    <property type="entry name" value="Tubulin_FtsZ_GTPase"/>
</dbReference>
<dbReference type="InterPro" id="IPR003586">
    <property type="entry name" value="Hint_dom_C"/>
</dbReference>
<evidence type="ECO:0000256" key="22">
    <source>
        <dbReference type="ARBA" id="ARBA00022723"/>
    </source>
</evidence>
<evidence type="ECO:0000313" key="50">
    <source>
        <dbReference type="EMBL" id="ELV10876.1"/>
    </source>
</evidence>
<dbReference type="Gene3D" id="3.30.1330.20">
    <property type="entry name" value="Tubulin/FtsZ, C-terminal domain"/>
    <property type="match status" value="1"/>
</dbReference>
<evidence type="ECO:0000256" key="37">
    <source>
        <dbReference type="ARBA" id="ARBA00023288"/>
    </source>
</evidence>
<keyword evidence="25" id="KW-0378">Hydrolase</keyword>
<reference evidence="51" key="2">
    <citation type="journal article" date="2013" name="Nat. Commun.">
        <title>Genome of the Chinese tree shrew.</title>
        <authorList>
            <person name="Fan Y."/>
            <person name="Huang Z.Y."/>
            <person name="Cao C.C."/>
            <person name="Chen C.S."/>
            <person name="Chen Y.X."/>
            <person name="Fan D.D."/>
            <person name="He J."/>
            <person name="Hou H.L."/>
            <person name="Hu L."/>
            <person name="Hu X.T."/>
            <person name="Jiang X.T."/>
            <person name="Lai R."/>
            <person name="Lang Y.S."/>
            <person name="Liang B."/>
            <person name="Liao S.G."/>
            <person name="Mu D."/>
            <person name="Ma Y.Y."/>
            <person name="Niu Y.Y."/>
            <person name="Sun X.Q."/>
            <person name="Xia J.Q."/>
            <person name="Xiao J."/>
            <person name="Xiong Z.Q."/>
            <person name="Xu L."/>
            <person name="Yang L."/>
            <person name="Zhang Y."/>
            <person name="Zhao W."/>
            <person name="Zhao X.D."/>
            <person name="Zheng Y.T."/>
            <person name="Zhou J.M."/>
            <person name="Zhu Y.B."/>
            <person name="Zhang G.J."/>
            <person name="Wang J."/>
            <person name="Yao Y.G."/>
        </authorList>
    </citation>
    <scope>NUCLEOTIDE SEQUENCE [LARGE SCALE GENOMIC DNA]</scope>
</reference>
<evidence type="ECO:0000256" key="24">
    <source>
        <dbReference type="ARBA" id="ARBA00022741"/>
    </source>
</evidence>
<evidence type="ECO:0000256" key="11">
    <source>
        <dbReference type="ARBA" id="ARBA00011747"/>
    </source>
</evidence>
<dbReference type="InterPro" id="IPR002452">
    <property type="entry name" value="Alpha_tubulin"/>
</dbReference>
<dbReference type="GO" id="GO:0008233">
    <property type="term" value="F:peptidase activity"/>
    <property type="evidence" value="ECO:0007669"/>
    <property type="project" value="UniProtKB-KW"/>
</dbReference>
<feature type="transmembrane region" description="Helical" evidence="45">
    <location>
        <begin position="699"/>
        <end position="723"/>
    </location>
</feature>
<dbReference type="GO" id="GO:0016055">
    <property type="term" value="P:Wnt signaling pathway"/>
    <property type="evidence" value="ECO:0007669"/>
    <property type="project" value="UniProtKB-KW"/>
</dbReference>
<keyword evidence="19" id="KW-0879">Wnt signaling pathway</keyword>
<comment type="similarity">
    <text evidence="10">Belongs to the hedgehog family.</text>
</comment>
<dbReference type="eggNOG" id="KOG3722">
    <property type="taxonomic scope" value="Eukaryota"/>
</dbReference>
<protein>
    <recommendedName>
        <fullName evidence="43">Desert hedgehog protein</fullName>
    </recommendedName>
    <alternativeName>
        <fullName evidence="44">HHG-3</fullName>
    </alternativeName>
</protein>
<evidence type="ECO:0000256" key="21">
    <source>
        <dbReference type="ARBA" id="ARBA00022701"/>
    </source>
</evidence>
<comment type="subunit">
    <text evidence="11">Dimer of alpha and beta chains. A typical microtubule is a hollow water-filled tube with an outer diameter of 25 nm and an inner diameter of 15 nM. Alpha-beta heterodimers associate head-to-tail to form protofilaments running lengthwise along the microtubule wall with the beta-tubulin subunit facing the microtubule plus end conferring a structural polarity. Microtubules usually have 13 protofilaments but different protofilament numbers can be found in some organisms and specialized cells.</text>
</comment>
<dbReference type="InParanoid" id="L8Y929"/>
<dbReference type="InterPro" id="IPR006141">
    <property type="entry name" value="Intein_N"/>
</dbReference>
<evidence type="ECO:0000256" key="3">
    <source>
        <dbReference type="ARBA" id="ARBA00004245"/>
    </source>
</evidence>
<dbReference type="GO" id="GO:0007267">
    <property type="term" value="P:cell-cell signaling"/>
    <property type="evidence" value="ECO:0007669"/>
    <property type="project" value="InterPro"/>
</dbReference>
<evidence type="ECO:0000256" key="31">
    <source>
        <dbReference type="ARBA" id="ARBA00023034"/>
    </source>
</evidence>
<dbReference type="STRING" id="246437.L8Y929"/>
<dbReference type="Gene3D" id="1.10.287.600">
    <property type="entry name" value="Helix hairpin bin"/>
    <property type="match status" value="1"/>
</dbReference>
<keyword evidence="30 45" id="KW-1133">Transmembrane helix</keyword>
<evidence type="ECO:0000256" key="12">
    <source>
        <dbReference type="ARBA" id="ARBA00022473"/>
    </source>
</evidence>
<dbReference type="MEROPS" id="C46.004"/>
<evidence type="ECO:0000256" key="35">
    <source>
        <dbReference type="ARBA" id="ARBA00023170"/>
    </source>
</evidence>
<dbReference type="FunFam" id="1.10.287.600:FF:000005">
    <property type="entry name" value="Tubulin alpha chain"/>
    <property type="match status" value="1"/>
</dbReference>